<keyword evidence="2 5" id="KW-0812">Transmembrane</keyword>
<accession>A0A4S8LAZ7</accession>
<feature type="non-terminal residue" evidence="6">
    <location>
        <position position="1"/>
    </location>
</feature>
<dbReference type="PANTHER" id="PTHR31465">
    <property type="entry name" value="PROTEIN RTA1-RELATED"/>
    <property type="match status" value="1"/>
</dbReference>
<feature type="transmembrane region" description="Helical" evidence="5">
    <location>
        <begin position="76"/>
        <end position="100"/>
    </location>
</feature>
<dbReference type="Proteomes" id="UP000297245">
    <property type="component" value="Unassembled WGS sequence"/>
</dbReference>
<keyword evidence="7" id="KW-1185">Reference proteome</keyword>
<dbReference type="GO" id="GO:0016020">
    <property type="term" value="C:membrane"/>
    <property type="evidence" value="ECO:0007669"/>
    <property type="project" value="UniProtKB-SubCell"/>
</dbReference>
<feature type="transmembrane region" description="Helical" evidence="5">
    <location>
        <begin position="32"/>
        <end position="56"/>
    </location>
</feature>
<keyword evidence="3 5" id="KW-1133">Transmembrane helix</keyword>
<feature type="transmembrane region" description="Helical" evidence="5">
    <location>
        <begin position="136"/>
        <end position="154"/>
    </location>
</feature>
<evidence type="ECO:0000256" key="2">
    <source>
        <dbReference type="ARBA" id="ARBA00022692"/>
    </source>
</evidence>
<proteinExistence type="predicted"/>
<evidence type="ECO:0000256" key="4">
    <source>
        <dbReference type="ARBA" id="ARBA00023136"/>
    </source>
</evidence>
<evidence type="ECO:0008006" key="8">
    <source>
        <dbReference type="Google" id="ProtNLM"/>
    </source>
</evidence>
<evidence type="ECO:0000256" key="5">
    <source>
        <dbReference type="SAM" id="Phobius"/>
    </source>
</evidence>
<dbReference type="Pfam" id="PF04479">
    <property type="entry name" value="RTA1"/>
    <property type="match status" value="1"/>
</dbReference>
<keyword evidence="4 5" id="KW-0472">Membrane</keyword>
<evidence type="ECO:0000256" key="3">
    <source>
        <dbReference type="ARBA" id="ARBA00022989"/>
    </source>
</evidence>
<dbReference type="AlphaFoldDB" id="A0A4S8LAZ7"/>
<reference evidence="6 7" key="1">
    <citation type="journal article" date="2019" name="Nat. Ecol. Evol.">
        <title>Megaphylogeny resolves global patterns of mushroom evolution.</title>
        <authorList>
            <person name="Varga T."/>
            <person name="Krizsan K."/>
            <person name="Foldi C."/>
            <person name="Dima B."/>
            <person name="Sanchez-Garcia M."/>
            <person name="Sanchez-Ramirez S."/>
            <person name="Szollosi G.J."/>
            <person name="Szarkandi J.G."/>
            <person name="Papp V."/>
            <person name="Albert L."/>
            <person name="Andreopoulos W."/>
            <person name="Angelini C."/>
            <person name="Antonin V."/>
            <person name="Barry K.W."/>
            <person name="Bougher N.L."/>
            <person name="Buchanan P."/>
            <person name="Buyck B."/>
            <person name="Bense V."/>
            <person name="Catcheside P."/>
            <person name="Chovatia M."/>
            <person name="Cooper J."/>
            <person name="Damon W."/>
            <person name="Desjardin D."/>
            <person name="Finy P."/>
            <person name="Geml J."/>
            <person name="Haridas S."/>
            <person name="Hughes K."/>
            <person name="Justo A."/>
            <person name="Karasinski D."/>
            <person name="Kautmanova I."/>
            <person name="Kiss B."/>
            <person name="Kocsube S."/>
            <person name="Kotiranta H."/>
            <person name="LaButti K.M."/>
            <person name="Lechner B.E."/>
            <person name="Liimatainen K."/>
            <person name="Lipzen A."/>
            <person name="Lukacs Z."/>
            <person name="Mihaltcheva S."/>
            <person name="Morgado L.N."/>
            <person name="Niskanen T."/>
            <person name="Noordeloos M.E."/>
            <person name="Ohm R.A."/>
            <person name="Ortiz-Santana B."/>
            <person name="Ovrebo C."/>
            <person name="Racz N."/>
            <person name="Riley R."/>
            <person name="Savchenko A."/>
            <person name="Shiryaev A."/>
            <person name="Soop K."/>
            <person name="Spirin V."/>
            <person name="Szebenyi C."/>
            <person name="Tomsovsky M."/>
            <person name="Tulloss R.E."/>
            <person name="Uehling J."/>
            <person name="Grigoriev I.V."/>
            <person name="Vagvolgyi C."/>
            <person name="Papp T."/>
            <person name="Martin F.M."/>
            <person name="Miettinen O."/>
            <person name="Hibbett D.S."/>
            <person name="Nagy L.G."/>
        </authorList>
    </citation>
    <scope>NUCLEOTIDE SEQUENCE [LARGE SCALE GENOMIC DNA]</scope>
    <source>
        <strain evidence="6 7">CBS 962.96</strain>
    </source>
</reference>
<dbReference type="PANTHER" id="PTHR31465:SF1">
    <property type="entry name" value="PROTEIN RTA1-RELATED"/>
    <property type="match status" value="1"/>
</dbReference>
<feature type="transmembrane region" description="Helical" evidence="5">
    <location>
        <begin position="174"/>
        <end position="193"/>
    </location>
</feature>
<evidence type="ECO:0000313" key="6">
    <source>
        <dbReference type="EMBL" id="THU86016.1"/>
    </source>
</evidence>
<protein>
    <recommendedName>
        <fullName evidence="8">RTA1-domain-containing protein</fullName>
    </recommendedName>
</protein>
<gene>
    <name evidence="6" type="ORF">K435DRAFT_684553</name>
</gene>
<evidence type="ECO:0000256" key="1">
    <source>
        <dbReference type="ARBA" id="ARBA00004141"/>
    </source>
</evidence>
<dbReference type="OrthoDB" id="3358017at2759"/>
<organism evidence="6 7">
    <name type="scientific">Dendrothele bispora (strain CBS 962.96)</name>
    <dbReference type="NCBI Taxonomy" id="1314807"/>
    <lineage>
        <taxon>Eukaryota</taxon>
        <taxon>Fungi</taxon>
        <taxon>Dikarya</taxon>
        <taxon>Basidiomycota</taxon>
        <taxon>Agaricomycotina</taxon>
        <taxon>Agaricomycetes</taxon>
        <taxon>Agaricomycetidae</taxon>
        <taxon>Agaricales</taxon>
        <taxon>Agaricales incertae sedis</taxon>
        <taxon>Dendrothele</taxon>
    </lineage>
</organism>
<name>A0A4S8LAZ7_DENBC</name>
<dbReference type="InterPro" id="IPR007568">
    <property type="entry name" value="RTA1"/>
</dbReference>
<sequence>FSLEKPCAFLATDYVLLEHLASNLGHDVSDKCLFLSSSIIVKIFVWSDVVTFFIQASGGGLEASGNANMASLGSKVTIVGLILQLISFGLFTSLLVVFGFRVHSWYPKHWRVDRRGQTITSTMGLFKTTEIYDWKILFYILVFSCMCILVRSTFRIFEFAQGHTGFLATHEGYFYLLDALPLWIAMSLFCFFWPTRFKPNSSTSYSSSSSTLGSRYGESEVRLNEYTGVRN</sequence>
<evidence type="ECO:0000313" key="7">
    <source>
        <dbReference type="Proteomes" id="UP000297245"/>
    </source>
</evidence>
<dbReference type="EMBL" id="ML179518">
    <property type="protein sequence ID" value="THU86016.1"/>
    <property type="molecule type" value="Genomic_DNA"/>
</dbReference>
<comment type="subcellular location">
    <subcellularLocation>
        <location evidence="1">Membrane</location>
        <topology evidence="1">Multi-pass membrane protein</topology>
    </subcellularLocation>
</comment>